<feature type="compositionally biased region" description="Basic and acidic residues" evidence="2">
    <location>
        <begin position="154"/>
        <end position="164"/>
    </location>
</feature>
<dbReference type="VEuPathDB" id="CryptoDB:CmeUKMEL1_09915"/>
<feature type="region of interest" description="Disordered" evidence="2">
    <location>
        <begin position="49"/>
        <end position="172"/>
    </location>
</feature>
<reference evidence="3 4" key="1">
    <citation type="submission" date="2014-04" db="EMBL/GenBank/DDBJ databases">
        <title>Comparative Genomics of Cryptosporidium Species.</title>
        <authorList>
            <person name="Silva J.C."/>
            <person name="Su Q."/>
            <person name="Chalmers R."/>
            <person name="Chibucos M.C."/>
            <person name="Elwin K."/>
            <person name="Godinez A."/>
            <person name="Guo F."/>
            <person name="Huynh K."/>
            <person name="Orvis J."/>
            <person name="Ott S."/>
            <person name="Sadzewicz L."/>
            <person name="Sengamalay N."/>
            <person name="Shetty A."/>
            <person name="Sun M."/>
            <person name="Tallon L."/>
            <person name="Xiao L."/>
            <person name="Zhang H."/>
            <person name="Fraser C.M."/>
            <person name="Zhu G."/>
            <person name="Kissinger J."/>
            <person name="Widmer G."/>
        </authorList>
    </citation>
    <scope>NUCLEOTIDE SEQUENCE [LARGE SCALE GENOMIC DNA]</scope>
    <source>
        <strain evidence="3 4">UKMEL1</strain>
    </source>
</reference>
<dbReference type="OrthoDB" id="344075at2759"/>
<evidence type="ECO:0000256" key="2">
    <source>
        <dbReference type="SAM" id="MobiDB-lite"/>
    </source>
</evidence>
<keyword evidence="4" id="KW-1185">Reference proteome</keyword>
<keyword evidence="1" id="KW-0175">Coiled coil</keyword>
<organism evidence="3 4">
    <name type="scientific">Cryptosporidium meleagridis</name>
    <dbReference type="NCBI Taxonomy" id="93969"/>
    <lineage>
        <taxon>Eukaryota</taxon>
        <taxon>Sar</taxon>
        <taxon>Alveolata</taxon>
        <taxon>Apicomplexa</taxon>
        <taxon>Conoidasida</taxon>
        <taxon>Coccidia</taxon>
        <taxon>Eucoccidiorida</taxon>
        <taxon>Eimeriorina</taxon>
        <taxon>Cryptosporidiidae</taxon>
        <taxon>Cryptosporidium</taxon>
    </lineage>
</organism>
<feature type="compositionally biased region" description="Low complexity" evidence="2">
    <location>
        <begin position="84"/>
        <end position="96"/>
    </location>
</feature>
<feature type="compositionally biased region" description="Polar residues" evidence="2">
    <location>
        <begin position="623"/>
        <end position="632"/>
    </location>
</feature>
<feature type="compositionally biased region" description="Low complexity" evidence="2">
    <location>
        <begin position="556"/>
        <end position="572"/>
    </location>
</feature>
<protein>
    <submittedName>
        <fullName evidence="3">Uncharacterized protein</fullName>
    </submittedName>
</protein>
<accession>A0A2P4Z1J5</accession>
<feature type="compositionally biased region" description="Low complexity" evidence="2">
    <location>
        <begin position="525"/>
        <end position="536"/>
    </location>
</feature>
<gene>
    <name evidence="3" type="ORF">CmeUKMEL1_09915</name>
</gene>
<name>A0A2P4Z1J5_9CRYT</name>
<feature type="compositionally biased region" description="Polar residues" evidence="2">
    <location>
        <begin position="494"/>
        <end position="507"/>
    </location>
</feature>
<evidence type="ECO:0000313" key="3">
    <source>
        <dbReference type="EMBL" id="POM83942.1"/>
    </source>
</evidence>
<feature type="compositionally biased region" description="Polar residues" evidence="2">
    <location>
        <begin position="589"/>
        <end position="608"/>
    </location>
</feature>
<comment type="caution">
    <text evidence="3">The sequence shown here is derived from an EMBL/GenBank/DDBJ whole genome shotgun (WGS) entry which is preliminary data.</text>
</comment>
<feature type="coiled-coil region" evidence="1">
    <location>
        <begin position="249"/>
        <end position="276"/>
    </location>
</feature>
<evidence type="ECO:0000313" key="4">
    <source>
        <dbReference type="Proteomes" id="UP000236928"/>
    </source>
</evidence>
<sequence length="655" mass="74369">MILQLTKVYILILFMLCIPLYNIDLYNSYLHFEQSFLKSNTKKFKPPQGSFNYLLPSNTPDGSLQPELQRSQSISTGSAHGGTRSNSQRRQNRSASETCSGEITTPNPIPFPLPNPDYDEGEFRNLVEKSRETRRSSNLHVVPPEVMLPEPDYETSHSERESRKPLNRRSATRRTLSRQFGFNFSNLFANQASYVARRAFSKDGKHEETVEEKVARRKSLSLSRETFSPIDEGKYIGKPFSTETPYNLVSECKHELSKLLNMIQKLNAEVRELTILKNLISNCSCGTKNCVMCQENFELYNSHKSEYHKLKPSIESKADFIRENCLTGQSNKYESASHKQQNKELFSLIYEQIIRKNRLYVNTLFHRCEIADITDRIIKKQLKCRKCKKKREVCKKHSNLLQKLREIEFNKNKSLLEIEQLMEMIHLKMGNLPRRMVQDIVRLEEQDEMFIRSHVKVKECMKKLSITSADMSGLEKIFKKNKSSAKKNPKRKSFSGSIATKASSSRTGFIGEASTSGREKTRTTSELPPSASSIPSSRRHPSNSNGEMLYETNKMSKAQSSRAASLSRRTPSGASRRTAVSASAKAHRGSQSSFPSHPANSMKSSSLGPYSAPESGAIPKVRSGSSRVSQKTSKPETAKRKSDHKKMGKNSRSEK</sequence>
<feature type="compositionally biased region" description="Basic and acidic residues" evidence="2">
    <location>
        <begin position="121"/>
        <end position="135"/>
    </location>
</feature>
<proteinExistence type="predicted"/>
<dbReference type="Proteomes" id="UP000236928">
    <property type="component" value="Unassembled WGS sequence"/>
</dbReference>
<dbReference type="AlphaFoldDB" id="A0A2P4Z1J5"/>
<evidence type="ECO:0000256" key="1">
    <source>
        <dbReference type="SAM" id="Coils"/>
    </source>
</evidence>
<dbReference type="EMBL" id="JIBK01000028">
    <property type="protein sequence ID" value="POM83942.1"/>
    <property type="molecule type" value="Genomic_DNA"/>
</dbReference>
<feature type="compositionally biased region" description="Basic residues" evidence="2">
    <location>
        <begin position="480"/>
        <end position="493"/>
    </location>
</feature>
<feature type="region of interest" description="Disordered" evidence="2">
    <location>
        <begin position="480"/>
        <end position="655"/>
    </location>
</feature>
<feature type="compositionally biased region" description="Polar residues" evidence="2">
    <location>
        <begin position="49"/>
        <end position="78"/>
    </location>
</feature>